<sequence length="147" mass="16731">MSFEAVPDLAVEHLTGVGHLVILAKKAAKAFTPLSRSRFHHWSIASRSIPNYICITLSYHDFFSVCLAIMYKVPNLTIHNTKDEPITNEDKYSFWQSLHITLCYLFDHKSCILSPSLVFGSPKYPHRLSTLSKTSPLYLLTYLAVSR</sequence>
<evidence type="ECO:0000313" key="1">
    <source>
        <dbReference type="EnsemblFungi" id="FOXG_02798P0"/>
    </source>
</evidence>
<name>A0A0D2XFV9_FUSOF</name>
<evidence type="ECO:0000313" key="2">
    <source>
        <dbReference type="Proteomes" id="UP000002489"/>
    </source>
</evidence>
<organism evidence="1 2">
    <name type="scientific">Fusarium oxysporum (strain Fo5176)</name>
    <name type="common">Fusarium vascular wilt</name>
    <dbReference type="NCBI Taxonomy" id="660025"/>
    <lineage>
        <taxon>Eukaryota</taxon>
        <taxon>Fungi</taxon>
        <taxon>Dikarya</taxon>
        <taxon>Ascomycota</taxon>
        <taxon>Pezizomycotina</taxon>
        <taxon>Sordariomycetes</taxon>
        <taxon>Hypocreomycetidae</taxon>
        <taxon>Hypocreales</taxon>
        <taxon>Nectriaceae</taxon>
        <taxon>Fusarium</taxon>
        <taxon>Fusarium oxysporum species complex</taxon>
    </lineage>
</organism>
<accession>A0A0D2XFV9</accession>
<reference evidence="1" key="2">
    <citation type="submission" date="2025-08" db="UniProtKB">
        <authorList>
            <consortium name="EnsemblFungi"/>
        </authorList>
    </citation>
    <scope>IDENTIFICATION</scope>
    <source>
        <strain evidence="1">4287 / CBS 123668 / FGSC 9935 / NRRL 34936</strain>
    </source>
</reference>
<reference evidence="2" key="1">
    <citation type="journal article" date="2012" name="Mol. Plant Microbe Interact.">
        <title>A highly conserved effector in Fusarium oxysporum is required for full virulence on Arabidopsis.</title>
        <authorList>
            <person name="Thatcher L.F."/>
            <person name="Gardiner D.M."/>
            <person name="Kazan K."/>
            <person name="Manners J."/>
        </authorList>
    </citation>
    <scope>NUCLEOTIDE SEQUENCE [LARGE SCALE GENOMIC DNA]</scope>
    <source>
        <strain evidence="2">Fo5176</strain>
    </source>
</reference>
<dbReference type="Proteomes" id="UP000002489">
    <property type="component" value="Unassembled WGS sequence"/>
</dbReference>
<proteinExistence type="predicted"/>
<protein>
    <submittedName>
        <fullName evidence="1">Uncharacterized protein</fullName>
    </submittedName>
</protein>
<dbReference type="AlphaFoldDB" id="A0A0D2XFV9"/>
<dbReference type="EnsemblFungi" id="FOXG_02798T0">
    <property type="protein sequence ID" value="FOXG_02798P0"/>
    <property type="gene ID" value="FOXG_02798"/>
</dbReference>